<gene>
    <name evidence="1" type="ORF">LCGC14_2979880</name>
</gene>
<sequence length="100" mass="11116">MTRYDHPHGWRNEAPKNDMVRMACQVPGCGAVKFLPSILKGEIGYPEALQLIEKLTDEALGRGLVVVPVKWGTSGPRRIDLGDPDAVLVYETSRKKEVKD</sequence>
<proteinExistence type="predicted"/>
<dbReference type="EMBL" id="LAZR01060829">
    <property type="protein sequence ID" value="KKK64867.1"/>
    <property type="molecule type" value="Genomic_DNA"/>
</dbReference>
<protein>
    <submittedName>
        <fullName evidence="1">Uncharacterized protein</fullName>
    </submittedName>
</protein>
<name>A0A0F8X700_9ZZZZ</name>
<accession>A0A0F8X700</accession>
<dbReference type="AlphaFoldDB" id="A0A0F8X700"/>
<organism evidence="1">
    <name type="scientific">marine sediment metagenome</name>
    <dbReference type="NCBI Taxonomy" id="412755"/>
    <lineage>
        <taxon>unclassified sequences</taxon>
        <taxon>metagenomes</taxon>
        <taxon>ecological metagenomes</taxon>
    </lineage>
</organism>
<comment type="caution">
    <text evidence="1">The sequence shown here is derived from an EMBL/GenBank/DDBJ whole genome shotgun (WGS) entry which is preliminary data.</text>
</comment>
<evidence type="ECO:0000313" key="1">
    <source>
        <dbReference type="EMBL" id="KKK64867.1"/>
    </source>
</evidence>
<reference evidence="1" key="1">
    <citation type="journal article" date="2015" name="Nature">
        <title>Complex archaea that bridge the gap between prokaryotes and eukaryotes.</title>
        <authorList>
            <person name="Spang A."/>
            <person name="Saw J.H."/>
            <person name="Jorgensen S.L."/>
            <person name="Zaremba-Niedzwiedzka K."/>
            <person name="Martijn J."/>
            <person name="Lind A.E."/>
            <person name="van Eijk R."/>
            <person name="Schleper C."/>
            <person name="Guy L."/>
            <person name="Ettema T.J."/>
        </authorList>
    </citation>
    <scope>NUCLEOTIDE SEQUENCE</scope>
</reference>